<accession>A0A1B6VI65</accession>
<comment type="caution">
    <text evidence="2">The sequence shown here is derived from an EMBL/GenBank/DDBJ whole genome shotgun (WGS) entry which is preliminary data.</text>
</comment>
<reference evidence="2 3" key="1">
    <citation type="submission" date="2016-03" db="EMBL/GenBank/DDBJ databases">
        <title>Draft genome sequence of Gluconobacter cerinus strain CECT 9110.</title>
        <authorList>
            <person name="Sainz F."/>
            <person name="Mas A."/>
            <person name="Torija M.J."/>
        </authorList>
    </citation>
    <scope>NUCLEOTIDE SEQUENCE [LARGE SCALE GENOMIC DNA]</scope>
    <source>
        <strain evidence="2 3">CECT 9110</strain>
    </source>
</reference>
<protein>
    <submittedName>
        <fullName evidence="2">Uncharacterized protein</fullName>
    </submittedName>
</protein>
<evidence type="ECO:0000256" key="1">
    <source>
        <dbReference type="SAM" id="MobiDB-lite"/>
    </source>
</evidence>
<dbReference type="AlphaFoldDB" id="A0A1B6VI65"/>
<sequence>MTIFGLKGPELNRDTSILGWATPIPVLVEIDELAKEHQPQSSDPDFWDVWTGKSARHVDWGEVFRQWSASTAPIETAEGKNDAEADPPADGGSFDLDDDIPF</sequence>
<dbReference type="EMBL" id="LUTU01000013">
    <property type="protein sequence ID" value="OAJ66896.1"/>
    <property type="molecule type" value="Genomic_DNA"/>
</dbReference>
<feature type="region of interest" description="Disordered" evidence="1">
    <location>
        <begin position="69"/>
        <end position="102"/>
    </location>
</feature>
<organism evidence="2 3">
    <name type="scientific">Gluconobacter cerinus</name>
    <dbReference type="NCBI Taxonomy" id="38307"/>
    <lineage>
        <taxon>Bacteria</taxon>
        <taxon>Pseudomonadati</taxon>
        <taxon>Pseudomonadota</taxon>
        <taxon>Alphaproteobacteria</taxon>
        <taxon>Acetobacterales</taxon>
        <taxon>Acetobacteraceae</taxon>
        <taxon>Gluconobacter</taxon>
    </lineage>
</organism>
<dbReference type="PATRIC" id="fig|38307.3.peg.2749"/>
<gene>
    <name evidence="2" type="ORF">A0123_02633</name>
</gene>
<name>A0A1B6VI65_9PROT</name>
<evidence type="ECO:0000313" key="2">
    <source>
        <dbReference type="EMBL" id="OAJ66896.1"/>
    </source>
</evidence>
<proteinExistence type="predicted"/>
<dbReference type="Proteomes" id="UP000077786">
    <property type="component" value="Unassembled WGS sequence"/>
</dbReference>
<dbReference type="OrthoDB" id="9806951at2"/>
<evidence type="ECO:0000313" key="3">
    <source>
        <dbReference type="Proteomes" id="UP000077786"/>
    </source>
</evidence>
<dbReference type="RefSeq" id="WP_157091230.1">
    <property type="nucleotide sequence ID" value="NZ_LUTU01000013.1"/>
</dbReference>